<comment type="caution">
    <text evidence="8">The sequence shown here is derived from an EMBL/GenBank/DDBJ whole genome shotgun (WGS) entry which is preliminary data.</text>
</comment>
<accession>A0A7Y8H283</accession>
<evidence type="ECO:0000256" key="1">
    <source>
        <dbReference type="ARBA" id="ARBA00001970"/>
    </source>
</evidence>
<keyword evidence="4" id="KW-0408">Iron</keyword>
<proteinExistence type="inferred from homology"/>
<keyword evidence="5" id="KW-0456">Lyase</keyword>
<dbReference type="EMBL" id="VYGV01000028">
    <property type="protein sequence ID" value="NWF48791.1"/>
    <property type="molecule type" value="Genomic_DNA"/>
</dbReference>
<evidence type="ECO:0000256" key="6">
    <source>
        <dbReference type="ARBA" id="ARBA00034312"/>
    </source>
</evidence>
<evidence type="ECO:0000256" key="2">
    <source>
        <dbReference type="ARBA" id="ARBA00022617"/>
    </source>
</evidence>
<comment type="similarity">
    <text evidence="6">Belongs to the heme-containing dehydratase family.</text>
</comment>
<comment type="cofactor">
    <cofactor evidence="1">
        <name>heme b</name>
        <dbReference type="ChEBI" id="CHEBI:60344"/>
    </cofactor>
</comment>
<dbReference type="GO" id="GO:0046872">
    <property type="term" value="F:metal ion binding"/>
    <property type="evidence" value="ECO:0007669"/>
    <property type="project" value="UniProtKB-KW"/>
</dbReference>
<protein>
    <submittedName>
        <fullName evidence="8">Phenylacetaldoxime dehydratase family protein</fullName>
    </submittedName>
</protein>
<evidence type="ECO:0000256" key="5">
    <source>
        <dbReference type="ARBA" id="ARBA00023239"/>
    </source>
</evidence>
<gene>
    <name evidence="8" type="ORF">F3K02_26540</name>
</gene>
<organism evidence="8 9">
    <name type="scientific">Hydrogenophaga aromaticivorans</name>
    <dbReference type="NCBI Taxonomy" id="2610898"/>
    <lineage>
        <taxon>Bacteria</taxon>
        <taxon>Pseudomonadati</taxon>
        <taxon>Pseudomonadota</taxon>
        <taxon>Betaproteobacteria</taxon>
        <taxon>Burkholderiales</taxon>
        <taxon>Comamonadaceae</taxon>
        <taxon>Hydrogenophaga</taxon>
    </lineage>
</organism>
<evidence type="ECO:0000313" key="9">
    <source>
        <dbReference type="Proteomes" id="UP000545507"/>
    </source>
</evidence>
<evidence type="ECO:0000256" key="3">
    <source>
        <dbReference type="ARBA" id="ARBA00022723"/>
    </source>
</evidence>
<dbReference type="Pfam" id="PF13816">
    <property type="entry name" value="Dehydratase_hem"/>
    <property type="match status" value="1"/>
</dbReference>
<name>A0A7Y8H283_9BURK</name>
<keyword evidence="9" id="KW-1185">Reference proteome</keyword>
<dbReference type="RefSeq" id="WP_177139643.1">
    <property type="nucleotide sequence ID" value="NZ_VYGV01000028.1"/>
</dbReference>
<keyword evidence="3" id="KW-0479">Metal-binding</keyword>
<keyword evidence="2" id="KW-0349">Heme</keyword>
<dbReference type="AlphaFoldDB" id="A0A7Y8H283"/>
<evidence type="ECO:0000256" key="7">
    <source>
        <dbReference type="SAM" id="MobiDB-lite"/>
    </source>
</evidence>
<dbReference type="InterPro" id="IPR025702">
    <property type="entry name" value="OXD"/>
</dbReference>
<evidence type="ECO:0000256" key="4">
    <source>
        <dbReference type="ARBA" id="ARBA00023004"/>
    </source>
</evidence>
<feature type="region of interest" description="Disordered" evidence="7">
    <location>
        <begin position="1"/>
        <end position="22"/>
    </location>
</feature>
<evidence type="ECO:0000313" key="8">
    <source>
        <dbReference type="EMBL" id="NWF48791.1"/>
    </source>
</evidence>
<dbReference type="GO" id="GO:0016829">
    <property type="term" value="F:lyase activity"/>
    <property type="evidence" value="ECO:0007669"/>
    <property type="project" value="UniProtKB-KW"/>
</dbReference>
<sequence length="349" mass="38623">MESAIAPHLRCPRSQSPRLPAGYTPPVPAYTARYAPGQTHAVMAYHGVQYHDPADRASAVAGLQTLRKAVHGADAPRFSDLAQYRDPEGWDTLVWTAYWSDRASHQRWQLHPAVQAFWQSDERLNGNTGWFREVACPGVERFETLMSSPDGQEAVARLAEAVSGEILEHAYWGGVRDRLPATQTDALAGSHPARPAQARPGERVFIEGQHNIALIRSGQNWEHTAGAERERYLGDVEPVLREGMAFLASSEGLGAGCLSNRYLRVLDDNFAPTDRSYGLSWWQSLAHMEAWAEKHPTHLKIFGAFMGMLQAIAAPPSLRLYHEVCVLQAGDAHFEYLNCHPGTGLLAID</sequence>
<reference evidence="8 9" key="1">
    <citation type="submission" date="2019-09" db="EMBL/GenBank/DDBJ databases">
        <title>Hydrogenophaga aromatica sp. nov., isolated from a para-xylene-degrading enrichment culture.</title>
        <authorList>
            <person name="Tancsics A."/>
            <person name="Banerjee S."/>
        </authorList>
    </citation>
    <scope>NUCLEOTIDE SEQUENCE [LARGE SCALE GENOMIC DNA]</scope>
    <source>
        <strain evidence="8 9">D2P1</strain>
    </source>
</reference>
<dbReference type="Proteomes" id="UP000545507">
    <property type="component" value="Unassembled WGS sequence"/>
</dbReference>